<evidence type="ECO:0000313" key="6">
    <source>
        <dbReference type="Proteomes" id="UP001479933"/>
    </source>
</evidence>
<name>A0ABZ2TW69_9ACTN</name>
<dbReference type="PANTHER" id="PTHR43537">
    <property type="entry name" value="TRANSCRIPTIONAL REGULATOR, GNTR FAMILY"/>
    <property type="match status" value="1"/>
</dbReference>
<sequence length="255" mass="28037">MTSHRGGARSEKVALIVARGIVQDIDRRGLTVGDRLPAERAMLEAYGVGRGTLREALRFLELQNVLSLKPGPGGGPTIEKPDSSALANAMLLLLQFENAPFATVAETRGGIEPLLARLAASRMSDESLSALAESVDRMAVHLDDRAVFLETNKEFHNGVAWATENALFGFLINAMLDIFDGTVVGVDYNERRRQAVLKAHRRILDALLLRDSDASEAAMAEHIEEYARYMARKYPEALARPITWDIGWRNGQLLG</sequence>
<dbReference type="InterPro" id="IPR008920">
    <property type="entry name" value="TF_FadR/GntR_C"/>
</dbReference>
<evidence type="ECO:0000313" key="5">
    <source>
        <dbReference type="EMBL" id="WYY05762.1"/>
    </source>
</evidence>
<dbReference type="InterPro" id="IPR036388">
    <property type="entry name" value="WH-like_DNA-bd_sf"/>
</dbReference>
<proteinExistence type="predicted"/>
<dbReference type="SUPFAM" id="SSF46785">
    <property type="entry name" value="Winged helix' DNA-binding domain"/>
    <property type="match status" value="1"/>
</dbReference>
<accession>A0ABZ2TW69</accession>
<protein>
    <submittedName>
        <fullName evidence="5">FCD domain-containing protein</fullName>
    </submittedName>
</protein>
<evidence type="ECO:0000256" key="3">
    <source>
        <dbReference type="ARBA" id="ARBA00023163"/>
    </source>
</evidence>
<dbReference type="SUPFAM" id="SSF48008">
    <property type="entry name" value="GntR ligand-binding domain-like"/>
    <property type="match status" value="1"/>
</dbReference>
<dbReference type="Pfam" id="PF07729">
    <property type="entry name" value="FCD"/>
    <property type="match status" value="1"/>
</dbReference>
<dbReference type="Pfam" id="PF00392">
    <property type="entry name" value="GntR"/>
    <property type="match status" value="1"/>
</dbReference>
<keyword evidence="2" id="KW-0238">DNA-binding</keyword>
<dbReference type="SMART" id="SM00895">
    <property type="entry name" value="FCD"/>
    <property type="match status" value="1"/>
</dbReference>
<keyword evidence="6" id="KW-1185">Reference proteome</keyword>
<dbReference type="RefSeq" id="WP_066164686.1">
    <property type="nucleotide sequence ID" value="NZ_CP136137.1"/>
</dbReference>
<dbReference type="Proteomes" id="UP001479933">
    <property type="component" value="Chromosome"/>
</dbReference>
<dbReference type="Gene3D" id="1.20.120.530">
    <property type="entry name" value="GntR ligand-binding domain-like"/>
    <property type="match status" value="1"/>
</dbReference>
<keyword evidence="3" id="KW-0804">Transcription</keyword>
<evidence type="ECO:0000259" key="4">
    <source>
        <dbReference type="PROSITE" id="PS50949"/>
    </source>
</evidence>
<evidence type="ECO:0000256" key="1">
    <source>
        <dbReference type="ARBA" id="ARBA00023015"/>
    </source>
</evidence>
<organism evidence="5 6">
    <name type="scientific">Gordonia hydrophobica</name>
    <dbReference type="NCBI Taxonomy" id="40516"/>
    <lineage>
        <taxon>Bacteria</taxon>
        <taxon>Bacillati</taxon>
        <taxon>Actinomycetota</taxon>
        <taxon>Actinomycetes</taxon>
        <taxon>Mycobacteriales</taxon>
        <taxon>Gordoniaceae</taxon>
        <taxon>Gordonia</taxon>
    </lineage>
</organism>
<gene>
    <name evidence="5" type="ORF">RVF87_11775</name>
</gene>
<dbReference type="PROSITE" id="PS50949">
    <property type="entry name" value="HTH_GNTR"/>
    <property type="match status" value="1"/>
</dbReference>
<dbReference type="PANTHER" id="PTHR43537:SF43">
    <property type="entry name" value="GNTR-FAMILY TRANSCRIPTIONAL REGULATOR"/>
    <property type="match status" value="1"/>
</dbReference>
<keyword evidence="1" id="KW-0805">Transcription regulation</keyword>
<reference evidence="5 6" key="1">
    <citation type="journal article" date="2023" name="Virus Evol.">
        <title>Computational host range prediction-The good, the bad, and the ugly.</title>
        <authorList>
            <person name="Howell A.A."/>
            <person name="Versoza C.J."/>
            <person name="Pfeifer S.P."/>
        </authorList>
    </citation>
    <scope>NUCLEOTIDE SEQUENCE [LARGE SCALE GENOMIC DNA]</scope>
    <source>
        <strain evidence="5 6">1610/1b</strain>
    </source>
</reference>
<dbReference type="PRINTS" id="PR00035">
    <property type="entry name" value="HTHGNTR"/>
</dbReference>
<dbReference type="SMART" id="SM00345">
    <property type="entry name" value="HTH_GNTR"/>
    <property type="match status" value="1"/>
</dbReference>
<evidence type="ECO:0000256" key="2">
    <source>
        <dbReference type="ARBA" id="ARBA00023125"/>
    </source>
</evidence>
<dbReference type="EMBL" id="CP136137">
    <property type="protein sequence ID" value="WYY05762.1"/>
    <property type="molecule type" value="Genomic_DNA"/>
</dbReference>
<dbReference type="InterPro" id="IPR000524">
    <property type="entry name" value="Tscrpt_reg_HTH_GntR"/>
</dbReference>
<dbReference type="InterPro" id="IPR036390">
    <property type="entry name" value="WH_DNA-bd_sf"/>
</dbReference>
<dbReference type="InterPro" id="IPR011711">
    <property type="entry name" value="GntR_C"/>
</dbReference>
<dbReference type="Gene3D" id="1.10.10.10">
    <property type="entry name" value="Winged helix-like DNA-binding domain superfamily/Winged helix DNA-binding domain"/>
    <property type="match status" value="1"/>
</dbReference>
<feature type="domain" description="HTH gntR-type" evidence="4">
    <location>
        <begin position="11"/>
        <end position="81"/>
    </location>
</feature>